<feature type="domain" description="D-isomer specific 2-hydroxyacid dehydrogenase catalytic" evidence="6">
    <location>
        <begin position="8"/>
        <end position="317"/>
    </location>
</feature>
<evidence type="ECO:0000256" key="1">
    <source>
        <dbReference type="ARBA" id="ARBA00005854"/>
    </source>
</evidence>
<name>A0A4R3KT34_9SPHI</name>
<dbReference type="Proteomes" id="UP000295807">
    <property type="component" value="Unassembled WGS sequence"/>
</dbReference>
<dbReference type="GO" id="GO:0016616">
    <property type="term" value="F:oxidoreductase activity, acting on the CH-OH group of donors, NAD or NADP as acceptor"/>
    <property type="evidence" value="ECO:0007669"/>
    <property type="project" value="InterPro"/>
</dbReference>
<reference evidence="8 9" key="1">
    <citation type="submission" date="2019-03" db="EMBL/GenBank/DDBJ databases">
        <title>Genomic Encyclopedia of Type Strains, Phase IV (KMG-IV): sequencing the most valuable type-strain genomes for metagenomic binning, comparative biology and taxonomic classification.</title>
        <authorList>
            <person name="Goeker M."/>
        </authorList>
    </citation>
    <scope>NUCLEOTIDE SEQUENCE [LARGE SCALE GENOMIC DNA]</scope>
    <source>
        <strain evidence="8 9">DSM 21100</strain>
    </source>
</reference>
<dbReference type="GO" id="GO:0008652">
    <property type="term" value="P:amino acid biosynthetic process"/>
    <property type="evidence" value="ECO:0007669"/>
    <property type="project" value="UniProtKB-KW"/>
</dbReference>
<dbReference type="InterPro" id="IPR029752">
    <property type="entry name" value="D-isomer_DH_CS1"/>
</dbReference>
<keyword evidence="4" id="KW-0520">NAD</keyword>
<keyword evidence="9" id="KW-1185">Reference proteome</keyword>
<evidence type="ECO:0000259" key="7">
    <source>
        <dbReference type="Pfam" id="PF02826"/>
    </source>
</evidence>
<evidence type="ECO:0000256" key="3">
    <source>
        <dbReference type="ARBA" id="ARBA00023002"/>
    </source>
</evidence>
<dbReference type="SUPFAM" id="SSF52283">
    <property type="entry name" value="Formate/glycerate dehydrogenase catalytic domain-like"/>
    <property type="match status" value="1"/>
</dbReference>
<dbReference type="InterPro" id="IPR006140">
    <property type="entry name" value="D-isomer_DH_NAD-bd"/>
</dbReference>
<evidence type="ECO:0000313" key="8">
    <source>
        <dbReference type="EMBL" id="TCS88396.1"/>
    </source>
</evidence>
<dbReference type="AlphaFoldDB" id="A0A4R3KT34"/>
<evidence type="ECO:0000256" key="2">
    <source>
        <dbReference type="ARBA" id="ARBA00022605"/>
    </source>
</evidence>
<accession>A0A4R3KT34</accession>
<protein>
    <submittedName>
        <fullName evidence="8">D-3-phosphoglycerate dehydrogenase</fullName>
    </submittedName>
</protein>
<dbReference type="Gene3D" id="3.40.50.720">
    <property type="entry name" value="NAD(P)-binding Rossmann-like Domain"/>
    <property type="match status" value="2"/>
</dbReference>
<evidence type="ECO:0000256" key="5">
    <source>
        <dbReference type="RuleBase" id="RU003719"/>
    </source>
</evidence>
<comment type="caution">
    <text evidence="8">The sequence shown here is derived from an EMBL/GenBank/DDBJ whole genome shotgun (WGS) entry which is preliminary data.</text>
</comment>
<keyword evidence="3 5" id="KW-0560">Oxidoreductase</keyword>
<dbReference type="InterPro" id="IPR036291">
    <property type="entry name" value="NAD(P)-bd_dom_sf"/>
</dbReference>
<sequence>MIKILANDGIDPIGKKMLEKAGFQVDTQNIPQEELASRLNDYDAVTVRSATKIRKDLIDACPNIKLIGRGGVGMDNIDVEYARGKGIAVVNTPASSSLSVAELVFAHLFGGVRFLYDANRQVPAEGNTNFGGLKKKYAKGRELHGKTLGILGFGRIGREVAKVAFGVGMDVIAYDLFEFSPEVTLDLANNTTLKMRVKTSSKEELLKNADFVTVHVPAQPNGEPAVGKAELDLMKDGSALVHCARGGVIDEEALVAALDSGKLSFAGLDVFANEPSPSQKVLQHPKISVSPHIGAATGEAQERIGVELANLIIDHFKK</sequence>
<dbReference type="PROSITE" id="PS00065">
    <property type="entry name" value="D_2_HYDROXYACID_DH_1"/>
    <property type="match status" value="1"/>
</dbReference>
<gene>
    <name evidence="8" type="ORF">EDD80_103260</name>
</gene>
<dbReference type="RefSeq" id="WP_192901580.1">
    <property type="nucleotide sequence ID" value="NZ_CP042432.1"/>
</dbReference>
<proteinExistence type="inferred from homology"/>
<keyword evidence="2" id="KW-0028">Amino-acid biosynthesis</keyword>
<dbReference type="CDD" id="cd05303">
    <property type="entry name" value="PGDH_2"/>
    <property type="match status" value="1"/>
</dbReference>
<dbReference type="EMBL" id="SMAD01000003">
    <property type="protein sequence ID" value="TCS88396.1"/>
    <property type="molecule type" value="Genomic_DNA"/>
</dbReference>
<dbReference type="InterPro" id="IPR050857">
    <property type="entry name" value="D-2-hydroxyacid_DH"/>
</dbReference>
<dbReference type="SUPFAM" id="SSF51735">
    <property type="entry name" value="NAD(P)-binding Rossmann-fold domains"/>
    <property type="match status" value="1"/>
</dbReference>
<feature type="domain" description="D-isomer specific 2-hydroxyacid dehydrogenase NAD-binding" evidence="7">
    <location>
        <begin position="106"/>
        <end position="294"/>
    </location>
</feature>
<dbReference type="Pfam" id="PF00389">
    <property type="entry name" value="2-Hacid_dh"/>
    <property type="match status" value="1"/>
</dbReference>
<evidence type="ECO:0000256" key="4">
    <source>
        <dbReference type="ARBA" id="ARBA00023027"/>
    </source>
</evidence>
<organism evidence="8 9">
    <name type="scientific">Anseongella ginsenosidimutans</name>
    <dbReference type="NCBI Taxonomy" id="496056"/>
    <lineage>
        <taxon>Bacteria</taxon>
        <taxon>Pseudomonadati</taxon>
        <taxon>Bacteroidota</taxon>
        <taxon>Sphingobacteriia</taxon>
        <taxon>Sphingobacteriales</taxon>
        <taxon>Sphingobacteriaceae</taxon>
        <taxon>Anseongella</taxon>
    </lineage>
</organism>
<evidence type="ECO:0000313" key="9">
    <source>
        <dbReference type="Proteomes" id="UP000295807"/>
    </source>
</evidence>
<dbReference type="Pfam" id="PF02826">
    <property type="entry name" value="2-Hacid_dh_C"/>
    <property type="match status" value="1"/>
</dbReference>
<comment type="similarity">
    <text evidence="1 5">Belongs to the D-isomer specific 2-hydroxyacid dehydrogenase family.</text>
</comment>
<dbReference type="GO" id="GO:0051287">
    <property type="term" value="F:NAD binding"/>
    <property type="evidence" value="ECO:0007669"/>
    <property type="project" value="InterPro"/>
</dbReference>
<dbReference type="InterPro" id="IPR006139">
    <property type="entry name" value="D-isomer_2_OHA_DH_cat_dom"/>
</dbReference>
<dbReference type="PANTHER" id="PTHR42789">
    <property type="entry name" value="D-ISOMER SPECIFIC 2-HYDROXYACID DEHYDROGENASE FAMILY PROTEIN (AFU_ORTHOLOGUE AFUA_6G10090)"/>
    <property type="match status" value="1"/>
</dbReference>
<dbReference type="PANTHER" id="PTHR42789:SF1">
    <property type="entry name" value="D-ISOMER SPECIFIC 2-HYDROXYACID DEHYDROGENASE FAMILY PROTEIN (AFU_ORTHOLOGUE AFUA_6G10090)"/>
    <property type="match status" value="1"/>
</dbReference>
<evidence type="ECO:0000259" key="6">
    <source>
        <dbReference type="Pfam" id="PF00389"/>
    </source>
</evidence>